<dbReference type="PANTHER" id="PTHR23012:SF174">
    <property type="entry name" value="OS01G0121200 PROTEIN"/>
    <property type="match status" value="1"/>
</dbReference>
<dbReference type="InterPro" id="IPR011016">
    <property type="entry name" value="Znf_RING-CH"/>
</dbReference>
<keyword evidence="1" id="KW-0479">Metal-binding</keyword>
<keyword evidence="4" id="KW-0812">Transmembrane</keyword>
<dbReference type="GO" id="GO:0016020">
    <property type="term" value="C:membrane"/>
    <property type="evidence" value="ECO:0007669"/>
    <property type="project" value="TreeGrafter"/>
</dbReference>
<feature type="domain" description="RING-CH-type" evidence="5">
    <location>
        <begin position="148"/>
        <end position="171"/>
    </location>
</feature>
<dbReference type="Proteomes" id="UP000734854">
    <property type="component" value="Unassembled WGS sequence"/>
</dbReference>
<dbReference type="GO" id="GO:0008270">
    <property type="term" value="F:zinc ion binding"/>
    <property type="evidence" value="ECO:0007669"/>
    <property type="project" value="UniProtKB-KW"/>
</dbReference>
<feature type="transmembrane region" description="Helical" evidence="4">
    <location>
        <begin position="236"/>
        <end position="255"/>
    </location>
</feature>
<sequence length="328" mass="36890">MGCNNNDSLGLDEAGDFDPRLFNLNASDTSESKDSCSVPKIWGRSGCDVARSTSLTSKIAFPSQFKGYAKFWVEQLFHLKIAGKMGDHFALLVDRLLTESTLEATIGIGSRVEGQVAANPSSLEDQGKEITRKRIIRDRTSIGKLVECRICQEEDDDFNMEIPCSCRGSLKQFKPGYTAPPKLFRYGTTPMNFRGNWEITRQDIYDSQIITLVPSERDTLQYYDNDHSSSKVCCRVIALIFMVLLVLQHFLPLLIGGAEQYSFTLFSLMVLRTTGILLPVLVILQTVRVFHQCRDHQVTGEITDPSGGSNLVNSWHLVQPYSHRIQMH</sequence>
<dbReference type="AlphaFoldDB" id="A0A8J5L230"/>
<reference evidence="6 7" key="1">
    <citation type="submission" date="2020-08" db="EMBL/GenBank/DDBJ databases">
        <title>Plant Genome Project.</title>
        <authorList>
            <person name="Zhang R.-G."/>
        </authorList>
    </citation>
    <scope>NUCLEOTIDE SEQUENCE [LARGE SCALE GENOMIC DNA]</scope>
    <source>
        <tissue evidence="6">Rhizome</tissue>
    </source>
</reference>
<name>A0A8J5L230_ZINOF</name>
<dbReference type="InterPro" id="IPR022143">
    <property type="entry name" value="DUF3675"/>
</dbReference>
<evidence type="ECO:0000313" key="7">
    <source>
        <dbReference type="Proteomes" id="UP000734854"/>
    </source>
</evidence>
<protein>
    <recommendedName>
        <fullName evidence="5">RING-CH-type domain-containing protein</fullName>
    </recommendedName>
</protein>
<gene>
    <name evidence="6" type="ORF">ZIOFF_033878</name>
</gene>
<proteinExistence type="predicted"/>
<accession>A0A8J5L230</accession>
<dbReference type="GO" id="GO:0004842">
    <property type="term" value="F:ubiquitin-protein transferase activity"/>
    <property type="evidence" value="ECO:0007669"/>
    <property type="project" value="TreeGrafter"/>
</dbReference>
<keyword evidence="2" id="KW-0863">Zinc-finger</keyword>
<organism evidence="6 7">
    <name type="scientific">Zingiber officinale</name>
    <name type="common">Ginger</name>
    <name type="synonym">Amomum zingiber</name>
    <dbReference type="NCBI Taxonomy" id="94328"/>
    <lineage>
        <taxon>Eukaryota</taxon>
        <taxon>Viridiplantae</taxon>
        <taxon>Streptophyta</taxon>
        <taxon>Embryophyta</taxon>
        <taxon>Tracheophyta</taxon>
        <taxon>Spermatophyta</taxon>
        <taxon>Magnoliopsida</taxon>
        <taxon>Liliopsida</taxon>
        <taxon>Zingiberales</taxon>
        <taxon>Zingiberaceae</taxon>
        <taxon>Zingiber</taxon>
    </lineage>
</organism>
<dbReference type="EMBL" id="JACMSC010000009">
    <property type="protein sequence ID" value="KAG6508504.1"/>
    <property type="molecule type" value="Genomic_DNA"/>
</dbReference>
<keyword evidence="4" id="KW-1133">Transmembrane helix</keyword>
<dbReference type="Pfam" id="PF12428">
    <property type="entry name" value="DUF3675"/>
    <property type="match status" value="1"/>
</dbReference>
<dbReference type="GO" id="GO:0016567">
    <property type="term" value="P:protein ubiquitination"/>
    <property type="evidence" value="ECO:0007669"/>
    <property type="project" value="TreeGrafter"/>
</dbReference>
<keyword evidence="7" id="KW-1185">Reference proteome</keyword>
<evidence type="ECO:0000313" key="6">
    <source>
        <dbReference type="EMBL" id="KAG6508504.1"/>
    </source>
</evidence>
<keyword evidence="3" id="KW-0862">Zinc</keyword>
<comment type="caution">
    <text evidence="6">The sequence shown here is derived from an EMBL/GenBank/DDBJ whole genome shotgun (WGS) entry which is preliminary data.</text>
</comment>
<evidence type="ECO:0000256" key="3">
    <source>
        <dbReference type="ARBA" id="ARBA00022833"/>
    </source>
</evidence>
<feature type="transmembrane region" description="Helical" evidence="4">
    <location>
        <begin position="261"/>
        <end position="284"/>
    </location>
</feature>
<evidence type="ECO:0000259" key="5">
    <source>
        <dbReference type="Pfam" id="PF12906"/>
    </source>
</evidence>
<dbReference type="InterPro" id="IPR033275">
    <property type="entry name" value="MARCH-like"/>
</dbReference>
<evidence type="ECO:0000256" key="2">
    <source>
        <dbReference type="ARBA" id="ARBA00022771"/>
    </source>
</evidence>
<dbReference type="PANTHER" id="PTHR23012">
    <property type="entry name" value="RING/FYVE/PHD ZINC FINGER DOMAIN-CONTAINING"/>
    <property type="match status" value="1"/>
</dbReference>
<dbReference type="Pfam" id="PF12906">
    <property type="entry name" value="RINGv"/>
    <property type="match status" value="1"/>
</dbReference>
<keyword evidence="4" id="KW-0472">Membrane</keyword>
<evidence type="ECO:0000256" key="4">
    <source>
        <dbReference type="SAM" id="Phobius"/>
    </source>
</evidence>
<evidence type="ECO:0000256" key="1">
    <source>
        <dbReference type="ARBA" id="ARBA00022723"/>
    </source>
</evidence>